<keyword evidence="3" id="KW-1185">Reference proteome</keyword>
<sequence>MIAAVTRNQPETEKLNTNEPTGTGKAPGNYPSGASSEICGHGGAPEQVLTNKSQRGVDMPLGPSEVSKEYDSSTGLIDQSTTGTNLQDKMQDAPQGRDLHYTTNAEEEEWGVEKGAGKDY</sequence>
<evidence type="ECO:0000313" key="2">
    <source>
        <dbReference type="EMBL" id="PPQ67225.1"/>
    </source>
</evidence>
<gene>
    <name evidence="2" type="ORF">CVT26_007298</name>
</gene>
<accession>A0A409VLS1</accession>
<reference evidence="2 3" key="1">
    <citation type="journal article" date="2018" name="Evol. Lett.">
        <title>Horizontal gene cluster transfer increased hallucinogenic mushroom diversity.</title>
        <authorList>
            <person name="Reynolds H.T."/>
            <person name="Vijayakumar V."/>
            <person name="Gluck-Thaler E."/>
            <person name="Korotkin H.B."/>
            <person name="Matheny P.B."/>
            <person name="Slot J.C."/>
        </authorList>
    </citation>
    <scope>NUCLEOTIDE SEQUENCE [LARGE SCALE GENOMIC DNA]</scope>
    <source>
        <strain evidence="2 3">SRW20</strain>
    </source>
</reference>
<feature type="compositionally biased region" description="Polar residues" evidence="1">
    <location>
        <begin position="72"/>
        <end position="88"/>
    </location>
</feature>
<organism evidence="2 3">
    <name type="scientific">Gymnopilus dilepis</name>
    <dbReference type="NCBI Taxonomy" id="231916"/>
    <lineage>
        <taxon>Eukaryota</taxon>
        <taxon>Fungi</taxon>
        <taxon>Dikarya</taxon>
        <taxon>Basidiomycota</taxon>
        <taxon>Agaricomycotina</taxon>
        <taxon>Agaricomycetes</taxon>
        <taxon>Agaricomycetidae</taxon>
        <taxon>Agaricales</taxon>
        <taxon>Agaricineae</taxon>
        <taxon>Hymenogastraceae</taxon>
        <taxon>Gymnopilus</taxon>
    </lineage>
</organism>
<dbReference type="OrthoDB" id="3250036at2759"/>
<protein>
    <submittedName>
        <fullName evidence="2">Uncharacterized protein</fullName>
    </submittedName>
</protein>
<comment type="caution">
    <text evidence="2">The sequence shown here is derived from an EMBL/GenBank/DDBJ whole genome shotgun (WGS) entry which is preliminary data.</text>
</comment>
<proteinExistence type="predicted"/>
<evidence type="ECO:0000313" key="3">
    <source>
        <dbReference type="Proteomes" id="UP000284706"/>
    </source>
</evidence>
<evidence type="ECO:0000256" key="1">
    <source>
        <dbReference type="SAM" id="MobiDB-lite"/>
    </source>
</evidence>
<dbReference type="EMBL" id="NHYE01005614">
    <property type="protein sequence ID" value="PPQ67225.1"/>
    <property type="molecule type" value="Genomic_DNA"/>
</dbReference>
<name>A0A409VLS1_9AGAR</name>
<dbReference type="InParanoid" id="A0A409VLS1"/>
<dbReference type="AlphaFoldDB" id="A0A409VLS1"/>
<feature type="region of interest" description="Disordered" evidence="1">
    <location>
        <begin position="1"/>
        <end position="95"/>
    </location>
</feature>
<dbReference type="Proteomes" id="UP000284706">
    <property type="component" value="Unassembled WGS sequence"/>
</dbReference>